<organism evidence="2 3">
    <name type="scientific">Fusarium gaditjirri</name>
    <dbReference type="NCBI Taxonomy" id="282569"/>
    <lineage>
        <taxon>Eukaryota</taxon>
        <taxon>Fungi</taxon>
        <taxon>Dikarya</taxon>
        <taxon>Ascomycota</taxon>
        <taxon>Pezizomycotina</taxon>
        <taxon>Sordariomycetes</taxon>
        <taxon>Hypocreomycetidae</taxon>
        <taxon>Hypocreales</taxon>
        <taxon>Nectriaceae</taxon>
        <taxon>Fusarium</taxon>
        <taxon>Fusarium nisikadoi species complex</taxon>
    </lineage>
</organism>
<feature type="non-terminal residue" evidence="2">
    <location>
        <position position="156"/>
    </location>
</feature>
<evidence type="ECO:0000313" key="2">
    <source>
        <dbReference type="EMBL" id="KAF4957440.1"/>
    </source>
</evidence>
<dbReference type="Proteomes" id="UP000604273">
    <property type="component" value="Unassembled WGS sequence"/>
</dbReference>
<dbReference type="AlphaFoldDB" id="A0A8H4X157"/>
<accession>A0A8H4X157</accession>
<gene>
    <name evidence="2" type="ORF">FGADI_3076</name>
</gene>
<keyword evidence="3" id="KW-1185">Reference proteome</keyword>
<feature type="compositionally biased region" description="Pro residues" evidence="1">
    <location>
        <begin position="45"/>
        <end position="56"/>
    </location>
</feature>
<reference evidence="2" key="1">
    <citation type="journal article" date="2020" name="BMC Genomics">
        <title>Correction to: Identification and distribution of gene clusters required for synthesis of sphingolipid metabolism inhibitors in diverse species of the filamentous fungus Fusarium.</title>
        <authorList>
            <person name="Kim H.S."/>
            <person name="Lohmar J.M."/>
            <person name="Busman M."/>
            <person name="Brown D.W."/>
            <person name="Naumann T.A."/>
            <person name="Divon H.H."/>
            <person name="Lysoe E."/>
            <person name="Uhlig S."/>
            <person name="Proctor R.H."/>
        </authorList>
    </citation>
    <scope>NUCLEOTIDE SEQUENCE</scope>
    <source>
        <strain evidence="2">NRRL 45417</strain>
    </source>
</reference>
<feature type="region of interest" description="Disordered" evidence="1">
    <location>
        <begin position="34"/>
        <end position="59"/>
    </location>
</feature>
<name>A0A8H4X157_9HYPO</name>
<evidence type="ECO:0000313" key="3">
    <source>
        <dbReference type="Proteomes" id="UP000604273"/>
    </source>
</evidence>
<comment type="caution">
    <text evidence="2">The sequence shown here is derived from an EMBL/GenBank/DDBJ whole genome shotgun (WGS) entry which is preliminary data.</text>
</comment>
<dbReference type="EMBL" id="JABFAI010000070">
    <property type="protein sequence ID" value="KAF4957440.1"/>
    <property type="molecule type" value="Genomic_DNA"/>
</dbReference>
<sequence length="156" mass="16880">MRHRVSPPLKEVTRPTPLFNAEASHVGQLIIPGAPPSITRFSPTSPSPLSLPPSLPQPGSILHTLPQTRVLPLTGTWPASSEKAIIPSQASHQMDHPQAGASDQERATSSSSTATPRKFSIRSNFGKARQPRSRKNRPCDACRRRKTACVITSEPP</sequence>
<feature type="region of interest" description="Disordered" evidence="1">
    <location>
        <begin position="81"/>
        <end position="156"/>
    </location>
</feature>
<evidence type="ECO:0000256" key="1">
    <source>
        <dbReference type="SAM" id="MobiDB-lite"/>
    </source>
</evidence>
<proteinExistence type="predicted"/>
<dbReference type="OrthoDB" id="2018619at2759"/>
<reference evidence="2" key="2">
    <citation type="submission" date="2020-05" db="EMBL/GenBank/DDBJ databases">
        <authorList>
            <person name="Kim H.-S."/>
            <person name="Proctor R.H."/>
            <person name="Brown D.W."/>
        </authorList>
    </citation>
    <scope>NUCLEOTIDE SEQUENCE</scope>
    <source>
        <strain evidence="2">NRRL 45417</strain>
    </source>
</reference>
<protein>
    <submittedName>
        <fullName evidence="2">Uncharacterized protein</fullName>
    </submittedName>
</protein>